<protein>
    <submittedName>
        <fullName evidence="1">Uncharacterized protein</fullName>
    </submittedName>
</protein>
<organism evidence="1 2">
    <name type="scientific">Neonectria punicea</name>
    <dbReference type="NCBI Taxonomy" id="979145"/>
    <lineage>
        <taxon>Eukaryota</taxon>
        <taxon>Fungi</taxon>
        <taxon>Dikarya</taxon>
        <taxon>Ascomycota</taxon>
        <taxon>Pezizomycotina</taxon>
        <taxon>Sordariomycetes</taxon>
        <taxon>Hypocreomycetidae</taxon>
        <taxon>Hypocreales</taxon>
        <taxon>Nectriaceae</taxon>
        <taxon>Neonectria</taxon>
    </lineage>
</organism>
<reference evidence="1 2" key="1">
    <citation type="journal article" date="2025" name="Microbiol. Resour. Announc.">
        <title>Draft genome sequences for Neonectria magnoliae and Neonectria punicea, canker pathogens of Liriodendron tulipifera and Acer saccharum in West Virginia.</title>
        <authorList>
            <person name="Petronek H.M."/>
            <person name="Kasson M.T."/>
            <person name="Metheny A.M."/>
            <person name="Stauder C.M."/>
            <person name="Lovett B."/>
            <person name="Lynch S.C."/>
            <person name="Garnas J.R."/>
            <person name="Kasson L.R."/>
            <person name="Stajich J.E."/>
        </authorList>
    </citation>
    <scope>NUCLEOTIDE SEQUENCE [LARGE SCALE GENOMIC DNA]</scope>
    <source>
        <strain evidence="1 2">NRRL 64653</strain>
    </source>
</reference>
<proteinExistence type="predicted"/>
<evidence type="ECO:0000313" key="2">
    <source>
        <dbReference type="Proteomes" id="UP001498476"/>
    </source>
</evidence>
<name>A0ABR1HU23_9HYPO</name>
<dbReference type="Proteomes" id="UP001498476">
    <property type="component" value="Unassembled WGS sequence"/>
</dbReference>
<comment type="caution">
    <text evidence="1">The sequence shown here is derived from an EMBL/GenBank/DDBJ whole genome shotgun (WGS) entry which is preliminary data.</text>
</comment>
<gene>
    <name evidence="1" type="ORF">QQX98_000298</name>
</gene>
<dbReference type="EMBL" id="JAZAVJ010000003">
    <property type="protein sequence ID" value="KAK7424720.1"/>
    <property type="molecule type" value="Genomic_DNA"/>
</dbReference>
<sequence>MRITLTADSSGDSIVIPECLSRETLNRLGFDDNAADLIWSRWINRGLDKGREVDGGPVTFLNISEAYVNGAGEDTTSDDDTAWYASMATIGINEDLQAAIMTPQCRDVRLTESCKYWILDTVLARYASLEKIEGVHATTPGHTVLYRGMFQTNLRFMFNEEGEIVSLAGLFNGPSGDFSPRGYASHMVVDFEVANKYAYFAKLRDPNQLAVIVRLEMPNSALEIMDDTEKFPAYWPSQGRKHLVWNCRREYRLRNEWTRFLKATLVIGTICGKPDKVIQNLQSADDITHDMVLQGPRGDAIQFAFIGAQGEKYMSSSLTVHPMIL</sequence>
<accession>A0ABR1HU23</accession>
<keyword evidence="2" id="KW-1185">Reference proteome</keyword>
<evidence type="ECO:0000313" key="1">
    <source>
        <dbReference type="EMBL" id="KAK7424720.1"/>
    </source>
</evidence>